<evidence type="ECO:0000313" key="2">
    <source>
        <dbReference type="EMBL" id="XDI37611.1"/>
    </source>
</evidence>
<protein>
    <submittedName>
        <fullName evidence="2">DUF5082 family protein</fullName>
    </submittedName>
</protein>
<feature type="coiled-coil region" evidence="1">
    <location>
        <begin position="22"/>
        <end position="49"/>
    </location>
</feature>
<sequence>MFETEASVRQSIAILSGDISQIHEQMRRLNEVRSTLQGQESEMISYQDEFKQPELDSSTWYGKYATEFEEIRTSEVYEKYTEVTSSTFTTYYSRIEMAQQFLSTQLEMKSQQLQNRRNQLQHMQSQQV</sequence>
<dbReference type="InterPro" id="IPR031681">
    <property type="entry name" value="YwqH-like"/>
</dbReference>
<organism evidence="2">
    <name type="scientific">Alkalihalophilus sp. As8PL</name>
    <dbReference type="NCBI Taxonomy" id="3237103"/>
    <lineage>
        <taxon>Bacteria</taxon>
        <taxon>Bacillati</taxon>
        <taxon>Bacillota</taxon>
        <taxon>Bacilli</taxon>
        <taxon>Bacillales</taxon>
        <taxon>Bacillaceae</taxon>
        <taxon>Alkalihalophilus</taxon>
    </lineage>
</organism>
<accession>A0AB39BWF4</accession>
<proteinExistence type="predicted"/>
<evidence type="ECO:0000256" key="1">
    <source>
        <dbReference type="SAM" id="Coils"/>
    </source>
</evidence>
<name>A0AB39BWF4_9BACI</name>
<keyword evidence="1" id="KW-0175">Coiled coil</keyword>
<reference evidence="2" key="1">
    <citation type="submission" date="2024-07" db="EMBL/GenBank/DDBJ databases">
        <title>Identification and characteristics of an arsenic-resistant bacterial isolate, which belongs to a novel species.</title>
        <authorList>
            <person name="Juszczyk A."/>
            <person name="Kowalczyk A."/>
            <person name="Was K."/>
            <person name="Kosowicz W."/>
            <person name="Budzyn A."/>
            <person name="Latowski D."/>
        </authorList>
    </citation>
    <scope>NUCLEOTIDE SEQUENCE</scope>
    <source>
        <strain evidence="2">As8PL</strain>
    </source>
</reference>
<dbReference type="RefSeq" id="WP_368504942.1">
    <property type="nucleotide sequence ID" value="NZ_CP162551.1"/>
</dbReference>
<dbReference type="Pfam" id="PF16888">
    <property type="entry name" value="YwqH-like"/>
    <property type="match status" value="1"/>
</dbReference>
<gene>
    <name evidence="2" type="ORF">AB3N04_04650</name>
</gene>
<dbReference type="EMBL" id="CP162551">
    <property type="protein sequence ID" value="XDI37611.1"/>
    <property type="molecule type" value="Genomic_DNA"/>
</dbReference>
<dbReference type="AlphaFoldDB" id="A0AB39BWF4"/>